<accession>A0ABQ2ZI58</accession>
<dbReference type="InterPro" id="IPR011600">
    <property type="entry name" value="Pept_C14_caspase"/>
</dbReference>
<dbReference type="Gene3D" id="3.40.50.1460">
    <property type="match status" value="1"/>
</dbReference>
<organism evidence="3 4">
    <name type="scientific">Streptomyces djakartensis</name>
    <dbReference type="NCBI Taxonomy" id="68193"/>
    <lineage>
        <taxon>Bacteria</taxon>
        <taxon>Bacillati</taxon>
        <taxon>Actinomycetota</taxon>
        <taxon>Actinomycetes</taxon>
        <taxon>Kitasatosporales</taxon>
        <taxon>Streptomycetaceae</taxon>
        <taxon>Streptomyces</taxon>
    </lineage>
</organism>
<dbReference type="Proteomes" id="UP000653308">
    <property type="component" value="Unassembled WGS sequence"/>
</dbReference>
<dbReference type="EMBL" id="BMWE01000005">
    <property type="protein sequence ID" value="GGY14864.1"/>
    <property type="molecule type" value="Genomic_DNA"/>
</dbReference>
<gene>
    <name evidence="3" type="ORF">GCM10010384_20630</name>
</gene>
<name>A0ABQ2ZI58_9ACTN</name>
<feature type="region of interest" description="Disordered" evidence="1">
    <location>
        <begin position="1773"/>
        <end position="1800"/>
    </location>
</feature>
<dbReference type="RefSeq" id="WP_190197431.1">
    <property type="nucleotide sequence ID" value="NZ_BMWE01000005.1"/>
</dbReference>
<dbReference type="SUPFAM" id="SSF52540">
    <property type="entry name" value="P-loop containing nucleoside triphosphate hydrolases"/>
    <property type="match status" value="1"/>
</dbReference>
<evidence type="ECO:0000256" key="1">
    <source>
        <dbReference type="SAM" id="MobiDB-lite"/>
    </source>
</evidence>
<evidence type="ECO:0000313" key="4">
    <source>
        <dbReference type="Proteomes" id="UP000653308"/>
    </source>
</evidence>
<dbReference type="SUPFAM" id="SSF52129">
    <property type="entry name" value="Caspase-like"/>
    <property type="match status" value="1"/>
</dbReference>
<feature type="region of interest" description="Disordered" evidence="1">
    <location>
        <begin position="256"/>
        <end position="276"/>
    </location>
</feature>
<reference evidence="4" key="1">
    <citation type="journal article" date="2019" name="Int. J. Syst. Evol. Microbiol.">
        <title>The Global Catalogue of Microorganisms (GCM) 10K type strain sequencing project: providing services to taxonomists for standard genome sequencing and annotation.</title>
        <authorList>
            <consortium name="The Broad Institute Genomics Platform"/>
            <consortium name="The Broad Institute Genome Sequencing Center for Infectious Disease"/>
            <person name="Wu L."/>
            <person name="Ma J."/>
        </authorList>
    </citation>
    <scope>NUCLEOTIDE SEQUENCE [LARGE SCALE GENOMIC DNA]</scope>
    <source>
        <strain evidence="4">JCM 4957</strain>
    </source>
</reference>
<dbReference type="InterPro" id="IPR027417">
    <property type="entry name" value="P-loop_NTPase"/>
</dbReference>
<dbReference type="InterPro" id="IPR029030">
    <property type="entry name" value="Caspase-like_dom_sf"/>
</dbReference>
<sequence length="1800" mass="198302">MTDRSAPSSRAVFFGVHDFDGFPKLEGVRKNIPALRAQLTDPEMDAIRWEDCNVLPADSSRDAFLAAVHTAAQEASDLLLVYYAGHGHHLPDGQDLLLATKKSSHNQDFYSVEYSRVRRYVENSLARRKVVIVDCCYSGMALRMGGGDPGEADPALAIEGACVLTSAAETEQSLCLPEGSVFTLELVKVLKHGITGPLDEEGRRGEDQSHLLTGDVLRVIRNRLAGRVEDRHQVPEPRIACRGDGFRIPLARNRAYTEDEPAATDGAADQPPPPARDPLALVIPQQNFVEGLGGFERNLIPECLPYVSPGQDHRTEPARLFRRLRESEDRGVLLIGAAGIGKTRTVLEVGRVALDEGWRVLHLRPSGKESVTTELISHVLAEDSPALVVMDYLHHYFTKNDPDPRLDLTTLRYQLLPEARRKGIKVAFLATARPGWLRKTDEIHLYELFDEEELRKDEEFQRLVAEQALTRLAPTAVATLGMDRMWEICGHRPIIALLVAREVERRFVGGDLRDVSGLRASGELSTWLRNRLEEDDLAVVRREGSGGRPTAFDRASASDLLVAAAAAAASCPQEYAEVVAAAKAALPRASEDRPGAEEVVETLVDLGWLQRGGPADTLATAHDIVCDQLVESVILPAGSRTPDRRRARSLLGGCLTTPRTIGRYATNLARLMNDLAPAPRDSVSELLDQWFSDNSPAIGDLMRHDADAGSYALGALVAGPPWSQAAMRNWQNIAGPWLEEYGDRADFRHLLHSGLSRLPPESAVLLVPAALRWLEVYGPRQDASYVLGPLLSRTDLPAELSPSLENAIGWVNLHGESQTAHYVLSALVARSDLTVRQARKAVPAALRWCERSMAARQTGTVLHPLLARTDLTASEVRRVIAAAYTWVGHHIALQSSSRVLSALLTHPDLPREEVRYAATLALEWLEHHCDTRHANWVLYRLLGLRGAPQQTQQAVTHALGWLTSYATEKTSDYLIGRLLEHDALTPAERGLVIGFAGQWLDAHATEDDGDFLIRRLLERDDLTPEERQLVVGFAGRWLVAHASEVDASFILSEMLARRDLTDEQARLAIGQAVSWLESHGQVKAAGYVLKDLLAREEIPAYEAGRVSTFANEWLLRHKEDKDASFVLPGLLARPGLTGEQAEQAVTSATCWLRVHGLADTADHVLRPLLERPGLAPSRARTAVFHAVRWLERFREEKSAGRLFAVLLARRDLTADQVGTAAQGALAWLERGYSGAGAERLLPELLGRAELSPQQRARAIELSDVRERQNTGTRVEALALQRVLRGRAARNDEDKRRELVSGVEWLEEKATHEEALPVLTSVLEHSVLKDPELAGDLTGRAVTSALAWLEEHWAEITATHLIQRLLKVPGVTDEHLGGVVFYAQRWLVRHGELLRARHVLEPLLSHAGLDEEQIDAGALLTLGWLRRWSAEPKAFYLLERLLECPGLVEGRVRDAVAFTRTWLTRHRSMKEAGFVLTPLLAREDLTDDEWEWVLPQAMGWLRDHGTSRAVRRILTQLAEHDRIKPAELDELLDAGIAWVETHSHSPQLYHTLQALWGRTDLSEAQIRKLADVALRWISQQKTAKTWGVLGILAGRSDLPADQAAAVDSLVTTRVSADPTGLDVSFVLEALLTRPDVTLAQRTKVISWSLAWLERHMPERRSRFLLRALLGVEDLSAAERGRVVEWSLEWLERYTDGTAETFADKDAETVLGPLRSVDLDEVQSRRLQACLQQSDAAGGTPSGEVPLVVLAKPAVPTSRASAEAGSASGVLLVPAAAGPGPDTPVPPATETSDPVCGAAGGT</sequence>
<dbReference type="PROSITE" id="PS50096">
    <property type="entry name" value="IQ"/>
    <property type="match status" value="1"/>
</dbReference>
<keyword evidence="4" id="KW-1185">Reference proteome</keyword>
<evidence type="ECO:0000259" key="2">
    <source>
        <dbReference type="Pfam" id="PF00656"/>
    </source>
</evidence>
<comment type="caution">
    <text evidence="3">The sequence shown here is derived from an EMBL/GenBank/DDBJ whole genome shotgun (WGS) entry which is preliminary data.</text>
</comment>
<dbReference type="NCBIfam" id="NF047832">
    <property type="entry name" value="caspase_w_EACC1"/>
    <property type="match status" value="1"/>
</dbReference>
<feature type="domain" description="Peptidase C14 caspase" evidence="2">
    <location>
        <begin position="10"/>
        <end position="236"/>
    </location>
</feature>
<dbReference type="Pfam" id="PF00656">
    <property type="entry name" value="Peptidase_C14"/>
    <property type="match status" value="1"/>
</dbReference>
<protein>
    <recommendedName>
        <fullName evidence="2">Peptidase C14 caspase domain-containing protein</fullName>
    </recommendedName>
</protein>
<proteinExistence type="predicted"/>
<evidence type="ECO:0000313" key="3">
    <source>
        <dbReference type="EMBL" id="GGY14864.1"/>
    </source>
</evidence>